<dbReference type="GO" id="GO:0005524">
    <property type="term" value="F:ATP binding"/>
    <property type="evidence" value="ECO:0007669"/>
    <property type="project" value="UniProtKB-KW"/>
</dbReference>
<comment type="similarity">
    <text evidence="1">Belongs to the GSP E family.</text>
</comment>
<evidence type="ECO:0000259" key="4">
    <source>
        <dbReference type="PROSITE" id="PS00662"/>
    </source>
</evidence>
<evidence type="ECO:0000256" key="1">
    <source>
        <dbReference type="ARBA" id="ARBA00006611"/>
    </source>
</evidence>
<evidence type="ECO:0000256" key="3">
    <source>
        <dbReference type="ARBA" id="ARBA00022840"/>
    </source>
</evidence>
<dbReference type="PANTHER" id="PTHR30258">
    <property type="entry name" value="TYPE II SECRETION SYSTEM PROTEIN GSPE-RELATED"/>
    <property type="match status" value="1"/>
</dbReference>
<dbReference type="SUPFAM" id="SSF160246">
    <property type="entry name" value="EspE N-terminal domain-like"/>
    <property type="match status" value="1"/>
</dbReference>
<reference evidence="5 6" key="1">
    <citation type="journal article" date="2016" name="Nat. Commun.">
        <title>Thousands of microbial genomes shed light on interconnected biogeochemical processes in an aquifer system.</title>
        <authorList>
            <person name="Anantharaman K."/>
            <person name="Brown C.T."/>
            <person name="Hug L.A."/>
            <person name="Sharon I."/>
            <person name="Castelle C.J."/>
            <person name="Probst A.J."/>
            <person name="Thomas B.C."/>
            <person name="Singh A."/>
            <person name="Wilkins M.J."/>
            <person name="Karaoz U."/>
            <person name="Brodie E.L."/>
            <person name="Williams K.H."/>
            <person name="Hubbard S.S."/>
            <person name="Banfield J.F."/>
        </authorList>
    </citation>
    <scope>NUCLEOTIDE SEQUENCE [LARGE SCALE GENOMIC DNA]</scope>
</reference>
<evidence type="ECO:0000256" key="2">
    <source>
        <dbReference type="ARBA" id="ARBA00022741"/>
    </source>
</evidence>
<sequence length="573" mass="63814">MPEFHEDKQEHKLFELRKKEEEELAEMLSQKYGVGYLDLSRMSINTDGLRLVEETKAREAALAVFGMIGKKLAVAIRTPNNPKVSEILEELGKRGYQLTLYMVSEASLNRAWERYKDLSFAVETKAGVLDISGGEIEKLLVKFKTLKDIEAEIMEVIKMKKAYRISRILETVLAGAFASNASDVHVEPEEGYVRLRYRLDGVLTDVLTFDRDTYTLLLARIKLLSGLKLNVKSEAQDGRFSVSINDRDTEIRTSIIPGAYGESIVLRVLSPEMIALPMEELGVEERLFKILEHEIRKPNGMILTTGPTGSGKTTTLYAFMKRIHTPQVKIITIEDPIEYHLPGVVQTQVEKEYTFAQGLRSALRQDPDVIMVGEIRDTDVAETAINAALTGHLVFSTLHTNNAAGAFPRLIDLGVNPKIMSSAVSIVLAQRLVRKLCLACRKEVILVGDEKKTVERVLRSIYVKSLIPAEVTKMWEPVGCKACSGLGYKGRIGVFEAITMDHAIETLINENPSEREIWNAARKQGILTMQQDGVRKVLAGVTSLAELARVVDLSDLEEAGDSVITTEEAPSNP</sequence>
<dbReference type="Gene3D" id="3.40.50.300">
    <property type="entry name" value="P-loop containing nucleotide triphosphate hydrolases"/>
    <property type="match status" value="1"/>
</dbReference>
<protein>
    <recommendedName>
        <fullName evidence="4">Bacterial type II secretion system protein E domain-containing protein</fullName>
    </recommendedName>
</protein>
<evidence type="ECO:0000313" key="5">
    <source>
        <dbReference type="EMBL" id="OGG71648.1"/>
    </source>
</evidence>
<dbReference type="InterPro" id="IPR001482">
    <property type="entry name" value="T2SS/T4SS_dom"/>
</dbReference>
<dbReference type="SUPFAM" id="SSF52540">
    <property type="entry name" value="P-loop containing nucleoside triphosphate hydrolases"/>
    <property type="match status" value="1"/>
</dbReference>
<dbReference type="Pfam" id="PF05157">
    <property type="entry name" value="MshEN"/>
    <property type="match status" value="1"/>
</dbReference>
<dbReference type="InterPro" id="IPR027417">
    <property type="entry name" value="P-loop_NTPase"/>
</dbReference>
<gene>
    <name evidence="5" type="ORF">A3A35_00570</name>
</gene>
<dbReference type="AlphaFoldDB" id="A0A1F6EDA0"/>
<accession>A0A1F6EDA0</accession>
<proteinExistence type="inferred from homology"/>
<dbReference type="Proteomes" id="UP000179115">
    <property type="component" value="Unassembled WGS sequence"/>
</dbReference>
<organism evidence="5 6">
    <name type="scientific">Candidatus Kaiserbacteria bacterium RIFCSPLOWO2_01_FULL_51_21</name>
    <dbReference type="NCBI Taxonomy" id="1798508"/>
    <lineage>
        <taxon>Bacteria</taxon>
        <taxon>Candidatus Kaiseribacteriota</taxon>
    </lineage>
</organism>
<dbReference type="InterPro" id="IPR037257">
    <property type="entry name" value="T2SS_E_N_sf"/>
</dbReference>
<keyword evidence="2" id="KW-0547">Nucleotide-binding</keyword>
<comment type="caution">
    <text evidence="5">The sequence shown here is derived from an EMBL/GenBank/DDBJ whole genome shotgun (WGS) entry which is preliminary data.</text>
</comment>
<name>A0A1F6EDA0_9BACT</name>
<dbReference type="Pfam" id="PF00437">
    <property type="entry name" value="T2SSE"/>
    <property type="match status" value="1"/>
</dbReference>
<dbReference type="InterPro" id="IPR007831">
    <property type="entry name" value="T2SS_GspE_N"/>
</dbReference>
<feature type="domain" description="Bacterial type II secretion system protein E" evidence="4">
    <location>
        <begin position="363"/>
        <end position="377"/>
    </location>
</feature>
<dbReference type="GO" id="GO:0005886">
    <property type="term" value="C:plasma membrane"/>
    <property type="evidence" value="ECO:0007669"/>
    <property type="project" value="TreeGrafter"/>
</dbReference>
<dbReference type="STRING" id="1798508.A3A35_00570"/>
<dbReference type="PANTHER" id="PTHR30258:SF1">
    <property type="entry name" value="PROTEIN TRANSPORT PROTEIN HOFB HOMOLOG"/>
    <property type="match status" value="1"/>
</dbReference>
<dbReference type="CDD" id="cd01129">
    <property type="entry name" value="PulE-GspE-like"/>
    <property type="match status" value="1"/>
</dbReference>
<keyword evidence="3" id="KW-0067">ATP-binding</keyword>
<evidence type="ECO:0000313" key="6">
    <source>
        <dbReference type="Proteomes" id="UP000179115"/>
    </source>
</evidence>
<dbReference type="GO" id="GO:0016887">
    <property type="term" value="F:ATP hydrolysis activity"/>
    <property type="evidence" value="ECO:0007669"/>
    <property type="project" value="TreeGrafter"/>
</dbReference>
<dbReference type="EMBL" id="MFLV01000011">
    <property type="protein sequence ID" value="OGG71648.1"/>
    <property type="molecule type" value="Genomic_DNA"/>
</dbReference>
<dbReference type="Gene3D" id="3.30.450.90">
    <property type="match status" value="1"/>
</dbReference>
<dbReference type="PROSITE" id="PS00662">
    <property type="entry name" value="T2SP_E"/>
    <property type="match status" value="1"/>
</dbReference>